<evidence type="ECO:0000256" key="5">
    <source>
        <dbReference type="ARBA" id="ARBA00041148"/>
    </source>
</evidence>
<name>A0AAC9RJ17_9CLOT</name>
<evidence type="ECO:0000256" key="3">
    <source>
        <dbReference type="ARBA" id="ARBA00038434"/>
    </source>
</evidence>
<organism evidence="9 11">
    <name type="scientific">Clostridium formicaceticum</name>
    <dbReference type="NCBI Taxonomy" id="1497"/>
    <lineage>
        <taxon>Bacteria</taxon>
        <taxon>Bacillati</taxon>
        <taxon>Bacillota</taxon>
        <taxon>Clostridia</taxon>
        <taxon>Eubacteriales</taxon>
        <taxon>Clostridiaceae</taxon>
        <taxon>Clostridium</taxon>
    </lineage>
</organism>
<dbReference type="InterPro" id="IPR032528">
    <property type="entry name" value="Ribosom_S30AE_C"/>
</dbReference>
<evidence type="ECO:0000313" key="10">
    <source>
        <dbReference type="Proteomes" id="UP000177894"/>
    </source>
</evidence>
<dbReference type="EMBL" id="CP020559">
    <property type="protein sequence ID" value="ARE86018.1"/>
    <property type="molecule type" value="Genomic_DNA"/>
</dbReference>
<dbReference type="Gene3D" id="3.30.160.100">
    <property type="entry name" value="Ribosome hibernation promotion factor-like"/>
    <property type="match status" value="1"/>
</dbReference>
<proteinExistence type="inferred from homology"/>
<keyword evidence="2 6" id="KW-0810">Translation regulation</keyword>
<gene>
    <name evidence="6" type="primary">hpf</name>
    <name evidence="8" type="ORF">BJL90_07200</name>
    <name evidence="9" type="ORF">CLFO_03340</name>
</gene>
<comment type="similarity">
    <text evidence="3">Belongs to the HPF/YfiA ribosome-associated protein family. Short HPF subfamily.</text>
</comment>
<reference evidence="9 11" key="2">
    <citation type="submission" date="2017-03" db="EMBL/GenBank/DDBJ databases">
        <title>Complete sequence of Clostridium formicaceticum DSM 92.</title>
        <authorList>
            <person name="Poehlein A."/>
            <person name="Karl M."/>
            <person name="Bengelsdorf F.R."/>
            <person name="Duerre P."/>
            <person name="Daniel R."/>
        </authorList>
    </citation>
    <scope>NUCLEOTIDE SEQUENCE [LARGE SCALE GENOMIC DNA]</scope>
    <source>
        <strain evidence="9 11">DSM 92</strain>
    </source>
</reference>
<dbReference type="InterPro" id="IPR036567">
    <property type="entry name" value="RHF-like"/>
</dbReference>
<sequence>MKVIISGKNIEVTEALKGTVESKISKLDKYFNEGAEAQATLTVEKNRQIIEVTIPINGSILRAEEVTHDMYTSIDKVVDKLIRQLRKHKTKMEKNRVSNYETIRFENIPVFEEEDRDVEAKIVKTKRFALKPMVSEEAVLQMELIGHNFYVFANADTDEVNVVYKRKDGNYGLIEPEFD</sequence>
<feature type="domain" description="Sigma 54 modulation/S30EA ribosomal protein C-terminal" evidence="7">
    <location>
        <begin position="119"/>
        <end position="173"/>
    </location>
</feature>
<evidence type="ECO:0000259" key="7">
    <source>
        <dbReference type="Pfam" id="PF16321"/>
    </source>
</evidence>
<dbReference type="Pfam" id="PF02482">
    <property type="entry name" value="Ribosomal_S30AE"/>
    <property type="match status" value="1"/>
</dbReference>
<evidence type="ECO:0000256" key="6">
    <source>
        <dbReference type="HAMAP-Rule" id="MF_00839"/>
    </source>
</evidence>
<dbReference type="Proteomes" id="UP000192478">
    <property type="component" value="Chromosome"/>
</dbReference>
<comment type="similarity">
    <text evidence="6">Belongs to the HPF/YfiA ribosome-associated protein family. Long HPF subfamily.</text>
</comment>
<dbReference type="InterPro" id="IPR003489">
    <property type="entry name" value="RHF/RaiA"/>
</dbReference>
<comment type="function">
    <text evidence="6">Required for dimerization of active 70S ribosomes into 100S ribosomes in stationary phase; 100S ribosomes are translationally inactive and sometimes present during exponential growth.</text>
</comment>
<dbReference type="GO" id="GO:0022627">
    <property type="term" value="C:cytosolic small ribosomal subunit"/>
    <property type="evidence" value="ECO:0007669"/>
    <property type="project" value="TreeGrafter"/>
</dbReference>
<comment type="subunit">
    <text evidence="4">Associates exclusively with 100S ribosomes, which are dimers of 70S ribosomes.</text>
</comment>
<dbReference type="CDD" id="cd00552">
    <property type="entry name" value="RaiA"/>
    <property type="match status" value="1"/>
</dbReference>
<reference evidence="8 10" key="1">
    <citation type="submission" date="2016-10" db="EMBL/GenBank/DDBJ databases">
        <title>Complete Genome Sequence of Acetogen Clostridium formicoaceticum ATCC 27076.</title>
        <authorList>
            <person name="Bao T."/>
            <person name="Cheng C."/>
            <person name="Zhao J."/>
            <person name="Yang S.-T."/>
            <person name="Wang J."/>
            <person name="Wang M."/>
        </authorList>
    </citation>
    <scope>NUCLEOTIDE SEQUENCE [LARGE SCALE GENOMIC DNA]</scope>
    <source>
        <strain evidence="8 10">ATCC 27076</strain>
    </source>
</reference>
<dbReference type="HAMAP" id="MF_00839">
    <property type="entry name" value="HPF"/>
    <property type="match status" value="1"/>
</dbReference>
<dbReference type="PANTHER" id="PTHR33231">
    <property type="entry name" value="30S RIBOSOMAL PROTEIN"/>
    <property type="match status" value="1"/>
</dbReference>
<dbReference type="Pfam" id="PF16321">
    <property type="entry name" value="Ribosom_S30AE_C"/>
    <property type="match status" value="1"/>
</dbReference>
<evidence type="ECO:0000313" key="11">
    <source>
        <dbReference type="Proteomes" id="UP000192478"/>
    </source>
</evidence>
<dbReference type="PANTHER" id="PTHR33231:SF1">
    <property type="entry name" value="30S RIBOSOMAL PROTEIN"/>
    <property type="match status" value="1"/>
</dbReference>
<evidence type="ECO:0000256" key="2">
    <source>
        <dbReference type="ARBA" id="ARBA00022845"/>
    </source>
</evidence>
<comment type="subunit">
    <text evidence="6">Interacts with 100S ribosomes.</text>
</comment>
<dbReference type="GO" id="GO:0043024">
    <property type="term" value="F:ribosomal small subunit binding"/>
    <property type="evidence" value="ECO:0007669"/>
    <property type="project" value="TreeGrafter"/>
</dbReference>
<dbReference type="InterPro" id="IPR034694">
    <property type="entry name" value="HPF_long/plastid"/>
</dbReference>
<evidence type="ECO:0000313" key="9">
    <source>
        <dbReference type="EMBL" id="ARE86018.1"/>
    </source>
</evidence>
<dbReference type="FunFam" id="3.30.160.100:FF:000001">
    <property type="entry name" value="Ribosome hibernation promoting factor"/>
    <property type="match status" value="1"/>
</dbReference>
<dbReference type="InterPro" id="IPR038416">
    <property type="entry name" value="Ribosom_S30AE_C_sf"/>
</dbReference>
<dbReference type="KEGG" id="cfm:BJL90_07200"/>
<evidence type="ECO:0000313" key="8">
    <source>
        <dbReference type="EMBL" id="AOY75698.1"/>
    </source>
</evidence>
<evidence type="ECO:0000256" key="4">
    <source>
        <dbReference type="ARBA" id="ARBA00038695"/>
    </source>
</evidence>
<dbReference type="AlphaFoldDB" id="A0AAC9RJ17"/>
<dbReference type="SUPFAM" id="SSF69754">
    <property type="entry name" value="Ribosome binding protein Y (YfiA homologue)"/>
    <property type="match status" value="1"/>
</dbReference>
<keyword evidence="1 6" id="KW-0963">Cytoplasm</keyword>
<dbReference type="Gene3D" id="3.30.505.50">
    <property type="entry name" value="Sigma 54 modulation/S30EA ribosomal protein, C-terminal domain"/>
    <property type="match status" value="1"/>
</dbReference>
<accession>A0AAC9RJ17</accession>
<evidence type="ECO:0000256" key="1">
    <source>
        <dbReference type="ARBA" id="ARBA00022490"/>
    </source>
</evidence>
<comment type="subcellular location">
    <subcellularLocation>
        <location evidence="6">Cytoplasm</location>
    </subcellularLocation>
</comment>
<dbReference type="Proteomes" id="UP000177894">
    <property type="component" value="Chromosome"/>
</dbReference>
<dbReference type="InterPro" id="IPR050574">
    <property type="entry name" value="HPF/YfiA_ribosome-assoc"/>
</dbReference>
<dbReference type="NCBIfam" id="TIGR00741">
    <property type="entry name" value="yfiA"/>
    <property type="match status" value="1"/>
</dbReference>
<dbReference type="EMBL" id="CP017603">
    <property type="protein sequence ID" value="AOY75698.1"/>
    <property type="molecule type" value="Genomic_DNA"/>
</dbReference>
<keyword evidence="10" id="KW-1185">Reference proteome</keyword>
<dbReference type="FunFam" id="3.30.505.50:FF:000001">
    <property type="entry name" value="Ribosome hibernation promoting factor"/>
    <property type="match status" value="1"/>
</dbReference>
<dbReference type="RefSeq" id="WP_070965912.1">
    <property type="nucleotide sequence ID" value="NZ_CP017603.1"/>
</dbReference>
<dbReference type="GO" id="GO:0045900">
    <property type="term" value="P:negative regulation of translational elongation"/>
    <property type="evidence" value="ECO:0007669"/>
    <property type="project" value="TreeGrafter"/>
</dbReference>
<protein>
    <recommendedName>
        <fullName evidence="5 6">Ribosome hibernation promoting factor</fullName>
        <shortName evidence="6">HPF</shortName>
    </recommendedName>
</protein>